<protein>
    <recommendedName>
        <fullName evidence="9">Endoribonuclease YbeY</fullName>
        <ecNumber evidence="9">3.1.-.-</ecNumber>
    </recommendedName>
</protein>
<dbReference type="GO" id="GO:0008270">
    <property type="term" value="F:zinc ion binding"/>
    <property type="evidence" value="ECO:0007669"/>
    <property type="project" value="UniProtKB-UniRule"/>
</dbReference>
<dbReference type="EMBL" id="CP001720">
    <property type="protein sequence ID" value="ACV63820.1"/>
    <property type="molecule type" value="Genomic_DNA"/>
</dbReference>
<feature type="binding site" evidence="9">
    <location>
        <position position="123"/>
    </location>
    <ligand>
        <name>Zn(2+)</name>
        <dbReference type="ChEBI" id="CHEBI:29105"/>
        <note>catalytic</note>
    </ligand>
</feature>
<comment type="function">
    <text evidence="9">Single strand-specific metallo-endoribonuclease involved in late-stage 70S ribosome quality control and in maturation of the 3' terminus of the 16S rRNA.</text>
</comment>
<keyword evidence="3 9" id="KW-0698">rRNA processing</keyword>
<evidence type="ECO:0000256" key="6">
    <source>
        <dbReference type="ARBA" id="ARBA00022759"/>
    </source>
</evidence>
<keyword evidence="4 9" id="KW-0540">Nuclease</keyword>
<organism evidence="10 11">
    <name type="scientific">Desulfofarcimen acetoxidans (strain ATCC 49208 / DSM 771 / KCTC 5769 / VKM B-1644 / 5575)</name>
    <name type="common">Desulfotomaculum acetoxidans</name>
    <dbReference type="NCBI Taxonomy" id="485916"/>
    <lineage>
        <taxon>Bacteria</taxon>
        <taxon>Bacillati</taxon>
        <taxon>Bacillota</taxon>
        <taxon>Clostridia</taxon>
        <taxon>Eubacteriales</taxon>
        <taxon>Peptococcaceae</taxon>
        <taxon>Desulfofarcimen</taxon>
    </lineage>
</organism>
<dbReference type="NCBIfam" id="TIGR00043">
    <property type="entry name" value="rRNA maturation RNase YbeY"/>
    <property type="match status" value="1"/>
</dbReference>
<evidence type="ECO:0000313" key="10">
    <source>
        <dbReference type="EMBL" id="ACV63820.1"/>
    </source>
</evidence>
<dbReference type="STRING" id="485916.Dtox_3068"/>
<keyword evidence="5 9" id="KW-0479">Metal-binding</keyword>
<evidence type="ECO:0000256" key="4">
    <source>
        <dbReference type="ARBA" id="ARBA00022722"/>
    </source>
</evidence>
<dbReference type="GO" id="GO:0004521">
    <property type="term" value="F:RNA endonuclease activity"/>
    <property type="evidence" value="ECO:0007669"/>
    <property type="project" value="UniProtKB-UniRule"/>
</dbReference>
<keyword evidence="11" id="KW-1185">Reference proteome</keyword>
<proteinExistence type="inferred from homology"/>
<comment type="subcellular location">
    <subcellularLocation>
        <location evidence="9">Cytoplasm</location>
    </subcellularLocation>
</comment>
<accession>C8W3N4</accession>
<dbReference type="Gene3D" id="3.40.390.30">
    <property type="entry name" value="Metalloproteases ('zincins'), catalytic domain"/>
    <property type="match status" value="1"/>
</dbReference>
<dbReference type="eggNOG" id="COG0319">
    <property type="taxonomic scope" value="Bacteria"/>
</dbReference>
<dbReference type="HAMAP" id="MF_00009">
    <property type="entry name" value="Endoribonucl_YbeY"/>
    <property type="match status" value="1"/>
</dbReference>
<dbReference type="EC" id="3.1.-.-" evidence="9"/>
<dbReference type="InterPro" id="IPR002036">
    <property type="entry name" value="YbeY"/>
</dbReference>
<keyword evidence="2 9" id="KW-0690">Ribosome biogenesis</keyword>
<dbReference type="PANTHER" id="PTHR46986:SF1">
    <property type="entry name" value="ENDORIBONUCLEASE YBEY, CHLOROPLASTIC"/>
    <property type="match status" value="1"/>
</dbReference>
<dbReference type="HOGENOM" id="CLU_106710_3_0_9"/>
<sequence length="154" mass="17586">MTVFLNNLQEKFKITDGLLDLLEKAAETAMQVAGYTGQGEVSLVLTDDRYIHELNRDYRGVDRPTDVLSFAQNEGEQLQAAEEAEELLGDVIISLETAERQAEEYGHSFEREAAFLTVHGVLHLLAYDHIEEEDRVIMRSKEEEAMSRMDLPRR</sequence>
<dbReference type="GO" id="GO:0004222">
    <property type="term" value="F:metalloendopeptidase activity"/>
    <property type="evidence" value="ECO:0007669"/>
    <property type="project" value="InterPro"/>
</dbReference>
<evidence type="ECO:0000256" key="3">
    <source>
        <dbReference type="ARBA" id="ARBA00022552"/>
    </source>
</evidence>
<keyword evidence="6 9" id="KW-0255">Endonuclease</keyword>
<dbReference type="SUPFAM" id="SSF55486">
    <property type="entry name" value="Metalloproteases ('zincins'), catalytic domain"/>
    <property type="match status" value="1"/>
</dbReference>
<dbReference type="InterPro" id="IPR023091">
    <property type="entry name" value="MetalPrtase_cat_dom_sf_prd"/>
</dbReference>
<evidence type="ECO:0000256" key="1">
    <source>
        <dbReference type="ARBA" id="ARBA00010875"/>
    </source>
</evidence>
<keyword evidence="8 9" id="KW-0862">Zinc</keyword>
<feature type="binding site" evidence="9">
    <location>
        <position position="119"/>
    </location>
    <ligand>
        <name>Zn(2+)</name>
        <dbReference type="ChEBI" id="CHEBI:29105"/>
        <note>catalytic</note>
    </ligand>
</feature>
<name>C8W3N4_DESAS</name>
<evidence type="ECO:0000256" key="5">
    <source>
        <dbReference type="ARBA" id="ARBA00022723"/>
    </source>
</evidence>
<gene>
    <name evidence="9" type="primary">ybeY</name>
    <name evidence="10" type="ordered locus">Dtox_3068</name>
</gene>
<dbReference type="GO" id="GO:0006364">
    <property type="term" value="P:rRNA processing"/>
    <property type="evidence" value="ECO:0007669"/>
    <property type="project" value="UniProtKB-UniRule"/>
</dbReference>
<keyword evidence="9" id="KW-0963">Cytoplasm</keyword>
<evidence type="ECO:0000256" key="2">
    <source>
        <dbReference type="ARBA" id="ARBA00022517"/>
    </source>
</evidence>
<dbReference type="RefSeq" id="WP_015758512.1">
    <property type="nucleotide sequence ID" value="NC_013216.1"/>
</dbReference>
<feature type="binding site" evidence="9">
    <location>
        <position position="129"/>
    </location>
    <ligand>
        <name>Zn(2+)</name>
        <dbReference type="ChEBI" id="CHEBI:29105"/>
        <note>catalytic</note>
    </ligand>
</feature>
<reference evidence="10 11" key="1">
    <citation type="journal article" date="2009" name="Stand. Genomic Sci.">
        <title>Complete genome sequence of Desulfotomaculum acetoxidans type strain (5575).</title>
        <authorList>
            <person name="Spring S."/>
            <person name="Lapidus A."/>
            <person name="Schroder M."/>
            <person name="Gleim D."/>
            <person name="Sims D."/>
            <person name="Meincke L."/>
            <person name="Glavina Del Rio T."/>
            <person name="Tice H."/>
            <person name="Copeland A."/>
            <person name="Cheng J.F."/>
            <person name="Lucas S."/>
            <person name="Chen F."/>
            <person name="Nolan M."/>
            <person name="Bruce D."/>
            <person name="Goodwin L."/>
            <person name="Pitluck S."/>
            <person name="Ivanova N."/>
            <person name="Mavromatis K."/>
            <person name="Mikhailova N."/>
            <person name="Pati A."/>
            <person name="Chen A."/>
            <person name="Palaniappan K."/>
            <person name="Land M."/>
            <person name="Hauser L."/>
            <person name="Chang Y.J."/>
            <person name="Jeffries C.D."/>
            <person name="Chain P."/>
            <person name="Saunders E."/>
            <person name="Brettin T."/>
            <person name="Detter J.C."/>
            <person name="Goker M."/>
            <person name="Bristow J."/>
            <person name="Eisen J.A."/>
            <person name="Markowitz V."/>
            <person name="Hugenholtz P."/>
            <person name="Kyrpides N.C."/>
            <person name="Klenk H.P."/>
            <person name="Han C."/>
        </authorList>
    </citation>
    <scope>NUCLEOTIDE SEQUENCE [LARGE SCALE GENOMIC DNA]</scope>
    <source>
        <strain evidence="11">ATCC 49208 / DSM 771 / VKM B-1644</strain>
    </source>
</reference>
<evidence type="ECO:0000256" key="8">
    <source>
        <dbReference type="ARBA" id="ARBA00022833"/>
    </source>
</evidence>
<evidence type="ECO:0000256" key="7">
    <source>
        <dbReference type="ARBA" id="ARBA00022801"/>
    </source>
</evidence>
<keyword evidence="7 9" id="KW-0378">Hydrolase</keyword>
<dbReference type="KEGG" id="dae:Dtox_3068"/>
<evidence type="ECO:0000256" key="9">
    <source>
        <dbReference type="HAMAP-Rule" id="MF_00009"/>
    </source>
</evidence>
<evidence type="ECO:0000313" key="11">
    <source>
        <dbReference type="Proteomes" id="UP000002217"/>
    </source>
</evidence>
<dbReference type="OrthoDB" id="9807740at2"/>
<dbReference type="PANTHER" id="PTHR46986">
    <property type="entry name" value="ENDORIBONUCLEASE YBEY, CHLOROPLASTIC"/>
    <property type="match status" value="1"/>
</dbReference>
<dbReference type="Pfam" id="PF02130">
    <property type="entry name" value="YbeY"/>
    <property type="match status" value="1"/>
</dbReference>
<dbReference type="GO" id="GO:0005737">
    <property type="term" value="C:cytoplasm"/>
    <property type="evidence" value="ECO:0007669"/>
    <property type="project" value="UniProtKB-SubCell"/>
</dbReference>
<comment type="similarity">
    <text evidence="1 9">Belongs to the endoribonuclease YbeY family.</text>
</comment>
<dbReference type="Proteomes" id="UP000002217">
    <property type="component" value="Chromosome"/>
</dbReference>
<dbReference type="AlphaFoldDB" id="C8W3N4"/>
<comment type="cofactor">
    <cofactor evidence="9">
        <name>Zn(2+)</name>
        <dbReference type="ChEBI" id="CHEBI:29105"/>
    </cofactor>
    <text evidence="9">Binds 1 zinc ion.</text>
</comment>